<dbReference type="RefSeq" id="WP_013719643.1">
    <property type="nucleotide sequence ID" value="NC_015416.1"/>
</dbReference>
<dbReference type="STRING" id="990316.MCON_2048"/>
<organism evidence="2 3">
    <name type="scientific">Methanothrix soehngenii (strain ATCC 5969 / DSM 3671 / JCM 10134 / NBRC 103675 / OCM 69 / GP-6)</name>
    <name type="common">Methanosaeta concilii</name>
    <dbReference type="NCBI Taxonomy" id="990316"/>
    <lineage>
        <taxon>Archaea</taxon>
        <taxon>Methanobacteriati</taxon>
        <taxon>Methanobacteriota</taxon>
        <taxon>Stenosarchaea group</taxon>
        <taxon>Methanomicrobia</taxon>
        <taxon>Methanotrichales</taxon>
        <taxon>Methanotrichaceae</taxon>
        <taxon>Methanothrix</taxon>
    </lineage>
</organism>
<protein>
    <submittedName>
        <fullName evidence="2">Uncharacterized protein</fullName>
    </submittedName>
</protein>
<dbReference type="AlphaFoldDB" id="F4BX45"/>
<gene>
    <name evidence="2" type="ordered locus">MCON_2048</name>
</gene>
<proteinExistence type="predicted"/>
<feature type="compositionally biased region" description="Polar residues" evidence="1">
    <location>
        <begin position="44"/>
        <end position="58"/>
    </location>
</feature>
<dbReference type="KEGG" id="mcj:MCON_2048"/>
<accession>F4BX45</accession>
<dbReference type="GeneID" id="10461543"/>
<evidence type="ECO:0000256" key="1">
    <source>
        <dbReference type="SAM" id="MobiDB-lite"/>
    </source>
</evidence>
<sequence>MLEGVNGGLKVSNSGEIKLSTCQSLELKPRVMQMIDVEEFLMSRSTEPAQDSPATHINTGWKPRSSGQGGKP</sequence>
<dbReference type="EMBL" id="CP002565">
    <property type="protein sequence ID" value="AEB68601.1"/>
    <property type="molecule type" value="Genomic_DNA"/>
</dbReference>
<reference evidence="2 3" key="1">
    <citation type="journal article" date="2011" name="J. Bacteriol.">
        <title>Complete genome sequence of Methanosaeta concilii, a specialist in aceticlastic methanogenesis.</title>
        <authorList>
            <person name="Barber R.D."/>
            <person name="Zhang L."/>
            <person name="Harnack M."/>
            <person name="Olson M.V."/>
            <person name="Kaul R."/>
            <person name="Ingram-Smith C."/>
            <person name="Smith K.S."/>
        </authorList>
    </citation>
    <scope>NUCLEOTIDE SEQUENCE [LARGE SCALE GENOMIC DNA]</scope>
    <source>
        <strain evidence="3">ATCC 5969 / DSM 3671 / JCM 10134 / NBRC 103675 / OCM 69 / GP-6</strain>
    </source>
</reference>
<evidence type="ECO:0000313" key="3">
    <source>
        <dbReference type="Proteomes" id="UP000007807"/>
    </source>
</evidence>
<dbReference type="HOGENOM" id="CLU_2712804_0_0_2"/>
<evidence type="ECO:0000313" key="2">
    <source>
        <dbReference type="EMBL" id="AEB68601.1"/>
    </source>
</evidence>
<dbReference type="InParanoid" id="F4BX45"/>
<dbReference type="Proteomes" id="UP000007807">
    <property type="component" value="Chromosome"/>
</dbReference>
<feature type="region of interest" description="Disordered" evidence="1">
    <location>
        <begin position="44"/>
        <end position="72"/>
    </location>
</feature>
<keyword evidence="3" id="KW-1185">Reference proteome</keyword>
<name>F4BX45_METSG</name>